<evidence type="ECO:0000256" key="4">
    <source>
        <dbReference type="SAM" id="MobiDB-lite"/>
    </source>
</evidence>
<feature type="domain" description="DNA methylase N-4/N-6" evidence="5">
    <location>
        <begin position="104"/>
        <end position="170"/>
    </location>
</feature>
<dbReference type="Gene3D" id="3.40.50.150">
    <property type="entry name" value="Vaccinia Virus protein VP39"/>
    <property type="match status" value="2"/>
</dbReference>
<gene>
    <name evidence="6" type="ORF">C490_10425</name>
</gene>
<evidence type="ECO:0000256" key="1">
    <source>
        <dbReference type="ARBA" id="ARBA00022603"/>
    </source>
</evidence>
<keyword evidence="2" id="KW-0808">Transferase</keyword>
<dbReference type="AlphaFoldDB" id="L9Y4U6"/>
<dbReference type="GO" id="GO:0009307">
    <property type="term" value="P:DNA restriction-modification system"/>
    <property type="evidence" value="ECO:0007669"/>
    <property type="project" value="UniProtKB-KW"/>
</dbReference>
<comment type="similarity">
    <text evidence="3">Belongs to the N(4)/N(6)-methyltransferase family.</text>
</comment>
<keyword evidence="3" id="KW-0949">S-adenosyl-L-methionine</keyword>
<evidence type="ECO:0000313" key="6">
    <source>
        <dbReference type="EMBL" id="ELY67903.1"/>
    </source>
</evidence>
<keyword evidence="1 3" id="KW-0489">Methyltransferase</keyword>
<dbReference type="SUPFAM" id="SSF53335">
    <property type="entry name" value="S-adenosyl-L-methionine-dependent methyltransferases"/>
    <property type="match status" value="2"/>
</dbReference>
<name>L9Y4U6_NATGS</name>
<organism evidence="6 7">
    <name type="scientific">Natronobacterium gregoryi (strain ATCC 43098 / DSM 3393 / CCM 3738 / CIP 104747 / IAM 13177 / JCM 8860 / NBRC 102187 / NCIMB 2189 / SP2)</name>
    <dbReference type="NCBI Taxonomy" id="797304"/>
    <lineage>
        <taxon>Archaea</taxon>
        <taxon>Methanobacteriati</taxon>
        <taxon>Methanobacteriota</taxon>
        <taxon>Stenosarchaea group</taxon>
        <taxon>Halobacteria</taxon>
        <taxon>Halobacteriales</taxon>
        <taxon>Natrialbaceae</taxon>
        <taxon>Natronobacterium</taxon>
    </lineage>
</organism>
<dbReference type="GO" id="GO:0015667">
    <property type="term" value="F:site-specific DNA-methyltransferase (cytosine-N4-specific) activity"/>
    <property type="evidence" value="ECO:0007669"/>
    <property type="project" value="UniProtKB-EC"/>
</dbReference>
<proteinExistence type="inferred from homology"/>
<feature type="region of interest" description="Disordered" evidence="4">
    <location>
        <begin position="1"/>
        <end position="35"/>
    </location>
</feature>
<comment type="catalytic activity">
    <reaction evidence="3">
        <text>a 2'-deoxycytidine in DNA + S-adenosyl-L-methionine = an N(4)-methyl-2'-deoxycytidine in DNA + S-adenosyl-L-homocysteine + H(+)</text>
        <dbReference type="Rhea" id="RHEA:16857"/>
        <dbReference type="Rhea" id="RHEA-COMP:11369"/>
        <dbReference type="Rhea" id="RHEA-COMP:13674"/>
        <dbReference type="ChEBI" id="CHEBI:15378"/>
        <dbReference type="ChEBI" id="CHEBI:57856"/>
        <dbReference type="ChEBI" id="CHEBI:59789"/>
        <dbReference type="ChEBI" id="CHEBI:85452"/>
        <dbReference type="ChEBI" id="CHEBI:137933"/>
        <dbReference type="EC" id="2.1.1.113"/>
    </reaction>
</comment>
<comment type="caution">
    <text evidence="6">The sequence shown here is derived from an EMBL/GenBank/DDBJ whole genome shotgun (WGS) entry which is preliminary data.</text>
</comment>
<accession>L9Y4U6</accession>
<keyword evidence="3" id="KW-0680">Restriction system</keyword>
<dbReference type="GO" id="GO:0032259">
    <property type="term" value="P:methylation"/>
    <property type="evidence" value="ECO:0007669"/>
    <property type="project" value="UniProtKB-KW"/>
</dbReference>
<dbReference type="InterPro" id="IPR029063">
    <property type="entry name" value="SAM-dependent_MTases_sf"/>
</dbReference>
<reference evidence="6 7" key="1">
    <citation type="journal article" date="2014" name="PLoS Genet.">
        <title>Phylogenetically driven sequencing of extremely halophilic archaea reveals strategies for static and dynamic osmo-response.</title>
        <authorList>
            <person name="Becker E.A."/>
            <person name="Seitzer P.M."/>
            <person name="Tritt A."/>
            <person name="Larsen D."/>
            <person name="Krusor M."/>
            <person name="Yao A.I."/>
            <person name="Wu D."/>
            <person name="Madern D."/>
            <person name="Eisen J.A."/>
            <person name="Darling A.E."/>
            <person name="Facciotti M.T."/>
        </authorList>
    </citation>
    <scope>NUCLEOTIDE SEQUENCE [LARGE SCALE GENOMIC DNA]</scope>
    <source>
        <strain evidence="6 7">SP2</strain>
    </source>
</reference>
<dbReference type="InterPro" id="IPR001091">
    <property type="entry name" value="RM_Methyltransferase"/>
</dbReference>
<evidence type="ECO:0000259" key="5">
    <source>
        <dbReference type="Pfam" id="PF01555"/>
    </source>
</evidence>
<feature type="region of interest" description="Disordered" evidence="4">
    <location>
        <begin position="225"/>
        <end position="246"/>
    </location>
</feature>
<dbReference type="Pfam" id="PF01555">
    <property type="entry name" value="N6_N4_Mtase"/>
    <property type="match status" value="1"/>
</dbReference>
<protein>
    <recommendedName>
        <fullName evidence="3">Type II methyltransferase</fullName>
        <ecNumber evidence="3">2.1.1.113</ecNumber>
    </recommendedName>
    <alternativeName>
        <fullName evidence="3">N-4 cytosine-specific methyltransferase</fullName>
    </alternativeName>
</protein>
<dbReference type="PATRIC" id="fig|797304.7.peg.2112"/>
<dbReference type="GO" id="GO:0003677">
    <property type="term" value="F:DNA binding"/>
    <property type="evidence" value="ECO:0007669"/>
    <property type="project" value="InterPro"/>
</dbReference>
<sequence length="348" mass="39497">MHSWRAPEDMPADGDDDRHRQSRLFTDEDGEFDADRALEESLPIEDGEVVDTDDLADHQRYVEGRGIYDDRNRINDLTGKEWKYATKSVVAEGYPPDIQHDLRSEHGGQKPPRLCAELIGRFSKAGETVLDPFAGVGGTLLGASVCEHEGTGLREAIGFERNGRWIEIYEEVLVRENEERRARGEPPLAPQEMRHGDCAALIADVDDASVDLLLTDVPYWHMDELEQTRNERETRESKLDSFDERSSAASQSKTAWLEDMAEKFDRFADAVTDAGHLVVFIGDMYREQSYEFLSADLARVIESAAPVTLAANLVWYDPTKELHVYGYPFSFVPSMVHQTVLVFRRDDR</sequence>
<evidence type="ECO:0000313" key="7">
    <source>
        <dbReference type="Proteomes" id="UP000011613"/>
    </source>
</evidence>
<evidence type="ECO:0000256" key="3">
    <source>
        <dbReference type="RuleBase" id="RU362026"/>
    </source>
</evidence>
<dbReference type="EC" id="2.1.1.113" evidence="3"/>
<dbReference type="InterPro" id="IPR002941">
    <property type="entry name" value="DNA_methylase_N4/N6"/>
</dbReference>
<evidence type="ECO:0000256" key="2">
    <source>
        <dbReference type="ARBA" id="ARBA00022679"/>
    </source>
</evidence>
<dbReference type="GO" id="GO:0008170">
    <property type="term" value="F:N-methyltransferase activity"/>
    <property type="evidence" value="ECO:0007669"/>
    <property type="project" value="InterPro"/>
</dbReference>
<dbReference type="EMBL" id="AOIC01000074">
    <property type="protein sequence ID" value="ELY67903.1"/>
    <property type="molecule type" value="Genomic_DNA"/>
</dbReference>
<dbReference type="Proteomes" id="UP000011613">
    <property type="component" value="Unassembled WGS sequence"/>
</dbReference>
<dbReference type="PRINTS" id="PR00508">
    <property type="entry name" value="S21N4MTFRASE"/>
</dbReference>